<gene>
    <name evidence="1" type="ORF">SAMN05518846_101185</name>
</gene>
<evidence type="ECO:0000313" key="1">
    <source>
        <dbReference type="EMBL" id="SFI79693.1"/>
    </source>
</evidence>
<keyword evidence="2" id="KW-1185">Reference proteome</keyword>
<proteinExistence type="predicted"/>
<dbReference type="STRING" id="1884381.SAMN05518846_101185"/>
<reference evidence="2" key="1">
    <citation type="submission" date="2016-10" db="EMBL/GenBank/DDBJ databases">
        <authorList>
            <person name="Varghese N."/>
            <person name="Submissions S."/>
        </authorList>
    </citation>
    <scope>NUCLEOTIDE SEQUENCE [LARGE SCALE GENOMIC DNA]</scope>
    <source>
        <strain evidence="2">OK042</strain>
    </source>
</reference>
<dbReference type="Gene3D" id="1.10.30.50">
    <property type="match status" value="1"/>
</dbReference>
<sequence length="250" mass="29145">MIKINRLDCPPELTDEKKRELTQRFIMEKKSVWATSYIKDTLYKMSKGKCCFCECKLDEEGKYMHVEHFHHKDDYPNEVVEWNNLLPCCIRCNTNKGTHDTIVEPIINVTLTDPRDHLIIDNYRFKSKNNSQLGRKTIDVLYLNDSDQLVKPRFDIANKAKESLELILDKAREFKDGTSNSTRRKNIIINGLKSLLREAHPDSQYSAIVATAVINDIDYVELKDILISLNFWDAELQRIESEVIITSLYT</sequence>
<name>A0A1I3L4P5_9BACL</name>
<organism evidence="1 2">
    <name type="scientific">Brevibacillus centrosporus</name>
    <dbReference type="NCBI Taxonomy" id="54910"/>
    <lineage>
        <taxon>Bacteria</taxon>
        <taxon>Bacillati</taxon>
        <taxon>Bacillota</taxon>
        <taxon>Bacilli</taxon>
        <taxon>Bacillales</taxon>
        <taxon>Paenibacillaceae</taxon>
        <taxon>Brevibacillus</taxon>
    </lineage>
</organism>
<evidence type="ECO:0000313" key="2">
    <source>
        <dbReference type="Proteomes" id="UP000198915"/>
    </source>
</evidence>
<protein>
    <submittedName>
        <fullName evidence="1">TIGR02646 family protein</fullName>
    </submittedName>
</protein>
<dbReference type="Proteomes" id="UP000198915">
    <property type="component" value="Unassembled WGS sequence"/>
</dbReference>
<dbReference type="EMBL" id="FORT01000001">
    <property type="protein sequence ID" value="SFI79693.1"/>
    <property type="molecule type" value="Genomic_DNA"/>
</dbReference>
<accession>A0A1I3L4P5</accession>
<dbReference type="AlphaFoldDB" id="A0A1I3L4P5"/>
<dbReference type="RefSeq" id="WP_092266077.1">
    <property type="nucleotide sequence ID" value="NZ_FORT01000001.1"/>
</dbReference>